<organism evidence="1 2">
    <name type="scientific">Candidatus Wildermuthbacteria bacterium RIFCSPLOWO2_01_FULL_47_18</name>
    <dbReference type="NCBI Taxonomy" id="1802460"/>
    <lineage>
        <taxon>Bacteria</taxon>
        <taxon>Candidatus Wildermuthiibacteriota</taxon>
    </lineage>
</organism>
<sequence>MNLVPRIPSKKSALQKIFGYVPLNLHLRSKKPPLHSGQRSAPLGSVTPFLIQVSFGLPGLDSDQGDDFQRVASYH</sequence>
<gene>
    <name evidence="1" type="ORF">A3A27_00545</name>
</gene>
<dbReference type="EMBL" id="MHUF01000022">
    <property type="protein sequence ID" value="OHA72278.1"/>
    <property type="molecule type" value="Genomic_DNA"/>
</dbReference>
<protein>
    <submittedName>
        <fullName evidence="1">Uncharacterized protein</fullName>
    </submittedName>
</protein>
<comment type="caution">
    <text evidence="1">The sequence shown here is derived from an EMBL/GenBank/DDBJ whole genome shotgun (WGS) entry which is preliminary data.</text>
</comment>
<evidence type="ECO:0000313" key="1">
    <source>
        <dbReference type="EMBL" id="OHA72278.1"/>
    </source>
</evidence>
<reference evidence="1 2" key="1">
    <citation type="journal article" date="2016" name="Nat. Commun.">
        <title>Thousands of microbial genomes shed light on interconnected biogeochemical processes in an aquifer system.</title>
        <authorList>
            <person name="Anantharaman K."/>
            <person name="Brown C.T."/>
            <person name="Hug L.A."/>
            <person name="Sharon I."/>
            <person name="Castelle C.J."/>
            <person name="Probst A.J."/>
            <person name="Thomas B.C."/>
            <person name="Singh A."/>
            <person name="Wilkins M.J."/>
            <person name="Karaoz U."/>
            <person name="Brodie E.L."/>
            <person name="Williams K.H."/>
            <person name="Hubbard S.S."/>
            <person name="Banfield J.F."/>
        </authorList>
    </citation>
    <scope>NUCLEOTIDE SEQUENCE [LARGE SCALE GENOMIC DNA]</scope>
</reference>
<accession>A0A1G2RIC9</accession>
<dbReference type="AlphaFoldDB" id="A0A1G2RIC9"/>
<proteinExistence type="predicted"/>
<name>A0A1G2RIC9_9BACT</name>
<dbReference type="Proteomes" id="UP000177287">
    <property type="component" value="Unassembled WGS sequence"/>
</dbReference>
<evidence type="ECO:0000313" key="2">
    <source>
        <dbReference type="Proteomes" id="UP000177287"/>
    </source>
</evidence>